<dbReference type="InterPro" id="IPR002403">
    <property type="entry name" value="Cyt_P450_E_grp-IV"/>
</dbReference>
<evidence type="ECO:0000256" key="7">
    <source>
        <dbReference type="ARBA" id="ARBA00023033"/>
    </source>
</evidence>
<dbReference type="InterPro" id="IPR001128">
    <property type="entry name" value="Cyt_P450"/>
</dbReference>
<dbReference type="CDD" id="cd11062">
    <property type="entry name" value="CYP58-like"/>
    <property type="match status" value="1"/>
</dbReference>
<evidence type="ECO:0000313" key="9">
    <source>
        <dbReference type="EMBL" id="KAK5937045.1"/>
    </source>
</evidence>
<keyword evidence="7" id="KW-0503">Monooxygenase</keyword>
<keyword evidence="10" id="KW-1185">Reference proteome</keyword>
<dbReference type="PANTHER" id="PTHR24305:SF157">
    <property type="entry name" value="N-ACETYLTRYPTOPHAN 6-HYDROXYLASE IVOC-RELATED"/>
    <property type="match status" value="1"/>
</dbReference>
<feature type="compositionally biased region" description="Low complexity" evidence="8">
    <location>
        <begin position="272"/>
        <end position="282"/>
    </location>
</feature>
<dbReference type="Gene3D" id="1.10.630.10">
    <property type="entry name" value="Cytochrome P450"/>
    <property type="match status" value="1"/>
</dbReference>
<dbReference type="InterPro" id="IPR050121">
    <property type="entry name" value="Cytochrome_P450_monoxygenase"/>
</dbReference>
<evidence type="ECO:0000256" key="2">
    <source>
        <dbReference type="ARBA" id="ARBA00010617"/>
    </source>
</evidence>
<proteinExistence type="inferred from homology"/>
<dbReference type="Proteomes" id="UP001334248">
    <property type="component" value="Unassembled WGS sequence"/>
</dbReference>
<evidence type="ECO:0000256" key="8">
    <source>
        <dbReference type="SAM" id="MobiDB-lite"/>
    </source>
</evidence>
<feature type="compositionally biased region" description="Acidic residues" evidence="8">
    <location>
        <begin position="204"/>
        <end position="217"/>
    </location>
</feature>
<dbReference type="InterPro" id="IPR036396">
    <property type="entry name" value="Cyt_P450_sf"/>
</dbReference>
<accession>A0ABR0R8T2</accession>
<feature type="region of interest" description="Disordered" evidence="8">
    <location>
        <begin position="148"/>
        <end position="235"/>
    </location>
</feature>
<dbReference type="InterPro" id="IPR017972">
    <property type="entry name" value="Cyt_P450_CS"/>
</dbReference>
<comment type="cofactor">
    <cofactor evidence="1">
        <name>heme</name>
        <dbReference type="ChEBI" id="CHEBI:30413"/>
    </cofactor>
</comment>
<dbReference type="EMBL" id="JAVHJV010000020">
    <property type="protein sequence ID" value="KAK5937045.1"/>
    <property type="molecule type" value="Genomic_DNA"/>
</dbReference>
<dbReference type="PRINTS" id="PR00385">
    <property type="entry name" value="P450"/>
</dbReference>
<evidence type="ECO:0000256" key="6">
    <source>
        <dbReference type="ARBA" id="ARBA00023004"/>
    </source>
</evidence>
<sequence>MDRLSHTLIEEQDDFEMVTGTLATTSISSNGECQPSPDPGTQSVTGRDNKHSRMSNITNAAAEDREHSGNYEMDSANHVEFTKEDNTWITSRALVMVRSTSGEQASRILESMDSRVRQSLSEKMIDPMIYHFRLKACEELRVQQAINMPRTRAPNQNRGTPPPPPTATPFMNSVDDSNTNNAMDGVDDAEDDDANTNAIHDADCTDGEDEVNDDANEGDYPLATSEGTIDPTADEGAYDQEDVADEDQAEVDADAINDNEDEEEEEEEAEQSDAATDAGIDNENNHDHDHDHDNHNHICTCTIPYSLTSVSILRQNPHGDLELSSNRKITSLTIDHSTSPGNGGTKTHTIAKIEVEPLGSGLPGAKVEQATQGAEPGAVLYTQSCFDRPVQMSFMPNYSDTATNPKLLRVFIGQIARGSQHVCRQIVMAGSWVNVWSFAMIEKAISILIYLLTSLVIYNIGLTLYRLYFHPLAKFPGPRLAAITGWDEFYYDAIKGGRMIWHIQELHDEYGPIVRTGPDELHIRDSSFYDELYISGNKGRDKWDRVAGYSGPPETAVSTVGHTHHRIRRASLNPFFSRQNIRHHEPAIKDRLSRLFSRLRECQANGEVVRMDCAYMALTMDIVSSFAFGSNPSHLSRSDFNVAWHNAMVEPLKGQPYLKQFPYLQALFPLMVALPEAVLNRINPEMSNLMTWMRGMRKDISRTIEINEKGERVDGTIFQAILDSDVPASEKTLTRLEGEGSVVLAAGSETTARCLSVVTFYIMYDRAILRKLRNELGGLRPEADGFFALGQLETLPYLTACIKEGLRLTGVVGRLPRISHEPVQYKDWVIPPGTPVSMANYHTHYDPDNFPSPLEYRPERWIEASQDGLKLDKYLVAFGRGTRSCIGMNLAWTELYLTLAHVVTKFDFEVYDTTIERDIRTDRDYFVTFPREDSMGIRMKVVDAF</sequence>
<comment type="similarity">
    <text evidence="2">Belongs to the cytochrome P450 family.</text>
</comment>
<keyword evidence="4" id="KW-0479">Metal-binding</keyword>
<comment type="caution">
    <text evidence="9">The sequence shown here is derived from an EMBL/GenBank/DDBJ whole genome shotgun (WGS) entry which is preliminary data.</text>
</comment>
<dbReference type="GeneID" id="90004243"/>
<gene>
    <name evidence="9" type="ORF">PMZ80_010794</name>
</gene>
<evidence type="ECO:0000313" key="10">
    <source>
        <dbReference type="Proteomes" id="UP001334248"/>
    </source>
</evidence>
<feature type="region of interest" description="Disordered" evidence="8">
    <location>
        <begin position="26"/>
        <end position="54"/>
    </location>
</feature>
<dbReference type="Pfam" id="PF00067">
    <property type="entry name" value="p450"/>
    <property type="match status" value="1"/>
</dbReference>
<evidence type="ECO:0000256" key="3">
    <source>
        <dbReference type="ARBA" id="ARBA00022617"/>
    </source>
</evidence>
<reference evidence="9 10" key="1">
    <citation type="journal article" date="2023" name="Res Sq">
        <title>Genomic and morphological characterization of Knufia obscura isolated from the Mars 2020 spacecraft assembly facility.</title>
        <authorList>
            <person name="Chander A.M."/>
            <person name="Teixeira M.M."/>
            <person name="Singh N.K."/>
            <person name="Williams M.P."/>
            <person name="Parker C.W."/>
            <person name="Leo P."/>
            <person name="Stajich J.E."/>
            <person name="Torok T."/>
            <person name="Tighe S."/>
            <person name="Mason C.E."/>
            <person name="Venkateswaran K."/>
        </authorList>
    </citation>
    <scope>NUCLEOTIDE SEQUENCE [LARGE SCALE GENOMIC DNA]</scope>
    <source>
        <strain evidence="9 10">CCFEE 5817</strain>
    </source>
</reference>
<dbReference type="SUPFAM" id="SSF48264">
    <property type="entry name" value="Cytochrome P450"/>
    <property type="match status" value="1"/>
</dbReference>
<feature type="region of interest" description="Disordered" evidence="8">
    <location>
        <begin position="256"/>
        <end position="291"/>
    </location>
</feature>
<name>A0ABR0R8T2_9EURO</name>
<feature type="compositionally biased region" description="Polar residues" evidence="8">
    <location>
        <begin position="26"/>
        <end position="46"/>
    </location>
</feature>
<feature type="compositionally biased region" description="Acidic residues" evidence="8">
    <location>
        <begin position="256"/>
        <end position="271"/>
    </location>
</feature>
<keyword evidence="5" id="KW-0560">Oxidoreductase</keyword>
<feature type="compositionally biased region" description="Polar residues" evidence="8">
    <location>
        <begin position="170"/>
        <end position="180"/>
    </location>
</feature>
<evidence type="ECO:0000256" key="1">
    <source>
        <dbReference type="ARBA" id="ARBA00001971"/>
    </source>
</evidence>
<feature type="compositionally biased region" description="Acidic residues" evidence="8">
    <location>
        <begin position="185"/>
        <end position="194"/>
    </location>
</feature>
<keyword evidence="6" id="KW-0408">Iron</keyword>
<protein>
    <recommendedName>
        <fullName evidence="11">Cytochrome P450</fullName>
    </recommendedName>
</protein>
<evidence type="ECO:0008006" key="11">
    <source>
        <dbReference type="Google" id="ProtNLM"/>
    </source>
</evidence>
<evidence type="ECO:0000256" key="4">
    <source>
        <dbReference type="ARBA" id="ARBA00022723"/>
    </source>
</evidence>
<organism evidence="9 10">
    <name type="scientific">Knufia obscura</name>
    <dbReference type="NCBI Taxonomy" id="1635080"/>
    <lineage>
        <taxon>Eukaryota</taxon>
        <taxon>Fungi</taxon>
        <taxon>Dikarya</taxon>
        <taxon>Ascomycota</taxon>
        <taxon>Pezizomycotina</taxon>
        <taxon>Eurotiomycetes</taxon>
        <taxon>Chaetothyriomycetidae</taxon>
        <taxon>Chaetothyriales</taxon>
        <taxon>Trichomeriaceae</taxon>
        <taxon>Knufia</taxon>
    </lineage>
</organism>
<dbReference type="PROSITE" id="PS00086">
    <property type="entry name" value="CYTOCHROME_P450"/>
    <property type="match status" value="1"/>
</dbReference>
<dbReference type="PANTHER" id="PTHR24305">
    <property type="entry name" value="CYTOCHROME P450"/>
    <property type="match status" value="1"/>
</dbReference>
<keyword evidence="3" id="KW-0349">Heme</keyword>
<dbReference type="PRINTS" id="PR00465">
    <property type="entry name" value="EP450IV"/>
</dbReference>
<dbReference type="RefSeq" id="XP_064725135.1">
    <property type="nucleotide sequence ID" value="XM_064879182.1"/>
</dbReference>
<evidence type="ECO:0000256" key="5">
    <source>
        <dbReference type="ARBA" id="ARBA00023002"/>
    </source>
</evidence>